<dbReference type="STRING" id="421531.IX38_04405"/>
<protein>
    <recommendedName>
        <fullName evidence="4">Sugar-binding protein</fullName>
    </recommendedName>
</protein>
<evidence type="ECO:0000256" key="1">
    <source>
        <dbReference type="SAM" id="MobiDB-lite"/>
    </source>
</evidence>
<dbReference type="Proteomes" id="UP000028703">
    <property type="component" value="Unassembled WGS sequence"/>
</dbReference>
<name>A0A085ZW75_9FLAO</name>
<dbReference type="EMBL" id="JPRO01000002">
    <property type="protein sequence ID" value="KFF08689.1"/>
    <property type="molecule type" value="Genomic_DNA"/>
</dbReference>
<evidence type="ECO:0000313" key="3">
    <source>
        <dbReference type="Proteomes" id="UP000028703"/>
    </source>
</evidence>
<feature type="region of interest" description="Disordered" evidence="1">
    <location>
        <begin position="1"/>
        <end position="20"/>
    </location>
</feature>
<evidence type="ECO:0008006" key="4">
    <source>
        <dbReference type="Google" id="ProtNLM"/>
    </source>
</evidence>
<accession>A0A085ZW75</accession>
<comment type="caution">
    <text evidence="2">The sequence shown here is derived from an EMBL/GenBank/DDBJ whole genome shotgun (WGS) entry which is preliminary data.</text>
</comment>
<keyword evidence="3" id="KW-1185">Reference proteome</keyword>
<reference evidence="2 3" key="1">
    <citation type="submission" date="2014-07" db="EMBL/GenBank/DDBJ databases">
        <title>Genome of Chryseobacterium luteum DSM 18605.</title>
        <authorList>
            <person name="Stropko S.J."/>
            <person name="Pipes S.E."/>
            <person name="Newman J.D."/>
        </authorList>
    </citation>
    <scope>NUCLEOTIDE SEQUENCE [LARGE SCALE GENOMIC DNA]</scope>
    <source>
        <strain evidence="2 3">DSM 18605</strain>
    </source>
</reference>
<organism evidence="2 3">
    <name type="scientific">Chryseobacterium luteum</name>
    <dbReference type="NCBI Taxonomy" id="421531"/>
    <lineage>
        <taxon>Bacteria</taxon>
        <taxon>Pseudomonadati</taxon>
        <taxon>Bacteroidota</taxon>
        <taxon>Flavobacteriia</taxon>
        <taxon>Flavobacteriales</taxon>
        <taxon>Weeksellaceae</taxon>
        <taxon>Chryseobacterium group</taxon>
        <taxon>Chryseobacterium</taxon>
    </lineage>
</organism>
<evidence type="ECO:0000313" key="2">
    <source>
        <dbReference type="EMBL" id="KFF08689.1"/>
    </source>
</evidence>
<dbReference type="AlphaFoldDB" id="A0A085ZW75"/>
<sequence>MRRGNEEMKQNGTGTAAIMDPQSTESVYTAVLNNKNQVVSYKKEKIEINGSNRKITGSDTGEFIYKDGNISEAKYGGITEQYFYKNGLLSEVKRTEKKQWLFERRNTNQYIYDSRKNLIAISYSTEDYQGGKYQSGNKGQKDSATYDNKNRLIRIGSKKNFITYKYDAGNNITEISEYSNNKLQSQKGYGYDKNLMVKSSESKIPITENSDIYFKDYMYKNGLLAEVKNYTSKYPYGHKTVYQYNDKKQLVNITDYRPKFKDGKLLENEFEKGSETNFIYEGKSVIVKGNRTVSQTGKFELY</sequence>
<gene>
    <name evidence="2" type="ORF">IX38_04405</name>
</gene>
<proteinExistence type="predicted"/>